<dbReference type="PANTHER" id="PTHR24171">
    <property type="entry name" value="ANKYRIN REPEAT DOMAIN-CONTAINING PROTEIN 39-RELATED"/>
    <property type="match status" value="1"/>
</dbReference>
<dbReference type="Pfam" id="PF12796">
    <property type="entry name" value="Ank_2"/>
    <property type="match status" value="1"/>
</dbReference>
<dbReference type="PRINTS" id="PR01415">
    <property type="entry name" value="ANKYRIN"/>
</dbReference>
<dbReference type="InterPro" id="IPR036770">
    <property type="entry name" value="Ankyrin_rpt-contain_sf"/>
</dbReference>
<reference evidence="4 5" key="1">
    <citation type="submission" date="2023-07" db="EMBL/GenBank/DDBJ databases">
        <title>Sorghum-associated microbial communities from plants grown in Nebraska, USA.</title>
        <authorList>
            <person name="Schachtman D."/>
        </authorList>
    </citation>
    <scope>NUCLEOTIDE SEQUENCE [LARGE SCALE GENOMIC DNA]</scope>
    <source>
        <strain evidence="4 5">4249</strain>
    </source>
</reference>
<dbReference type="SMART" id="SM00248">
    <property type="entry name" value="ANK"/>
    <property type="match status" value="4"/>
</dbReference>
<evidence type="ECO:0000256" key="3">
    <source>
        <dbReference type="PROSITE-ProRule" id="PRU00023"/>
    </source>
</evidence>
<keyword evidence="5" id="KW-1185">Reference proteome</keyword>
<feature type="repeat" description="ANK" evidence="3">
    <location>
        <begin position="76"/>
        <end position="104"/>
    </location>
</feature>
<dbReference type="PANTHER" id="PTHR24171:SF8">
    <property type="entry name" value="BRCA1-ASSOCIATED RING DOMAIN PROTEIN 1"/>
    <property type="match status" value="1"/>
</dbReference>
<protein>
    <submittedName>
        <fullName evidence="4">Ankyrin repeat protein</fullName>
    </submittedName>
</protein>
<dbReference type="PROSITE" id="PS50088">
    <property type="entry name" value="ANK_REPEAT"/>
    <property type="match status" value="3"/>
</dbReference>
<dbReference type="PROSITE" id="PS50297">
    <property type="entry name" value="ANK_REP_REGION"/>
    <property type="match status" value="3"/>
</dbReference>
<gene>
    <name evidence="4" type="ORF">J2W49_000864</name>
</gene>
<proteinExistence type="predicted"/>
<feature type="repeat" description="ANK" evidence="3">
    <location>
        <begin position="106"/>
        <end position="141"/>
    </location>
</feature>
<dbReference type="EMBL" id="JAVDWU010000001">
    <property type="protein sequence ID" value="MDR7148936.1"/>
    <property type="molecule type" value="Genomic_DNA"/>
</dbReference>
<comment type="caution">
    <text evidence="4">The sequence shown here is derived from an EMBL/GenBank/DDBJ whole genome shotgun (WGS) entry which is preliminary data.</text>
</comment>
<sequence>MLSAHAFASSYEAFFEAVQRDDESAVIALALREFDLNTVHPSGDHGLLIAIRSGSVKVANFLLDQRSVKVEVRNRQDESPLMMAALKGQLAIAKRLIARDAEVNKPGWTPLHYAATNADPVSVEMTRLLLEHHAYIDAASPNRTTPLMMAAHYGNPDVVKLLLEEGADASLRNEKGLSATDFARGANRPTVVDIIASHQRKQLPRGTW</sequence>
<dbReference type="InterPro" id="IPR002110">
    <property type="entry name" value="Ankyrin_rpt"/>
</dbReference>
<evidence type="ECO:0000313" key="4">
    <source>
        <dbReference type="EMBL" id="MDR7148936.1"/>
    </source>
</evidence>
<dbReference type="SUPFAM" id="SSF48403">
    <property type="entry name" value="Ankyrin repeat"/>
    <property type="match status" value="1"/>
</dbReference>
<evidence type="ECO:0000313" key="5">
    <source>
        <dbReference type="Proteomes" id="UP001265700"/>
    </source>
</evidence>
<accession>A0ABU1WIR3</accession>
<dbReference type="Proteomes" id="UP001265700">
    <property type="component" value="Unassembled WGS sequence"/>
</dbReference>
<feature type="repeat" description="ANK" evidence="3">
    <location>
        <begin position="142"/>
        <end position="174"/>
    </location>
</feature>
<name>A0ABU1WIR3_9BURK</name>
<keyword evidence="2 3" id="KW-0040">ANK repeat</keyword>
<evidence type="ECO:0000256" key="2">
    <source>
        <dbReference type="ARBA" id="ARBA00023043"/>
    </source>
</evidence>
<evidence type="ECO:0000256" key="1">
    <source>
        <dbReference type="ARBA" id="ARBA00022737"/>
    </source>
</evidence>
<keyword evidence="1" id="KW-0677">Repeat</keyword>
<dbReference type="Gene3D" id="1.25.40.20">
    <property type="entry name" value="Ankyrin repeat-containing domain"/>
    <property type="match status" value="2"/>
</dbReference>
<organism evidence="4 5">
    <name type="scientific">Hydrogenophaga palleronii</name>
    <dbReference type="NCBI Taxonomy" id="65655"/>
    <lineage>
        <taxon>Bacteria</taxon>
        <taxon>Pseudomonadati</taxon>
        <taxon>Pseudomonadota</taxon>
        <taxon>Betaproteobacteria</taxon>
        <taxon>Burkholderiales</taxon>
        <taxon>Comamonadaceae</taxon>
        <taxon>Hydrogenophaga</taxon>
    </lineage>
</organism>